<comment type="similarity">
    <text evidence="2 8">Belongs to the NiCoT transporter (TC 2.A.52) family.</text>
</comment>
<dbReference type="GO" id="GO:0015099">
    <property type="term" value="F:nickel cation transmembrane transporter activity"/>
    <property type="evidence" value="ECO:0007669"/>
    <property type="project" value="UniProtKB-UniRule"/>
</dbReference>
<keyword evidence="7 8" id="KW-0472">Membrane</keyword>
<feature type="transmembrane region" description="Helical" evidence="8">
    <location>
        <begin position="85"/>
        <end position="106"/>
    </location>
</feature>
<dbReference type="Proteomes" id="UP000321201">
    <property type="component" value="Unassembled WGS sequence"/>
</dbReference>
<dbReference type="AlphaFoldDB" id="A0A5C7ELL0"/>
<evidence type="ECO:0000256" key="6">
    <source>
        <dbReference type="ARBA" id="ARBA00022989"/>
    </source>
</evidence>
<dbReference type="InterPro" id="IPR004688">
    <property type="entry name" value="Ni/Co_transpt"/>
</dbReference>
<dbReference type="RefSeq" id="WP_147799294.1">
    <property type="nucleotide sequence ID" value="NZ_VPFL01000006.1"/>
</dbReference>
<dbReference type="PANTHER" id="PTHR31611:SF0">
    <property type="entry name" value="HIGH-AFFINITY NICKEL TRANSPORT PROTEIN NIC1"/>
    <property type="match status" value="1"/>
</dbReference>
<evidence type="ECO:0000256" key="8">
    <source>
        <dbReference type="RuleBase" id="RU362101"/>
    </source>
</evidence>
<dbReference type="Pfam" id="PF03824">
    <property type="entry name" value="NicO"/>
    <property type="match status" value="1"/>
</dbReference>
<sequence length="287" mass="30966">MEALPTNGLALMVLAFTLGLKHGLDADHLATIDGLTRFNARANPRLARFCGFLFSLGHGAVVLAVALMVGTLAQRWRIPVWMEEVGSWISIVFLLLLGMLNLTAVLKTDSSEVVRTVGLKGRFLGRLQRTGNPLLIALVGAAFALSFDTLSQAALFALTGAQFGGPWYSLVLGLLFMLGMMVTDGINGLWISRLIQRADDTARIASRVMGLVVSSLSLGVAGFGIARYFFPAVDQWSRGKELAFGAIVIVVVAASFALALRLARPSSARFDVDGEKRRIFSLTVRRI</sequence>
<keyword evidence="5 8" id="KW-0812">Transmembrane</keyword>
<dbReference type="InterPro" id="IPR011541">
    <property type="entry name" value="Ni/Co_transpt_high_affinity"/>
</dbReference>
<evidence type="ECO:0000313" key="10">
    <source>
        <dbReference type="Proteomes" id="UP000321201"/>
    </source>
</evidence>
<evidence type="ECO:0000256" key="5">
    <source>
        <dbReference type="ARBA" id="ARBA00022692"/>
    </source>
</evidence>
<gene>
    <name evidence="9" type="ORF">FR698_06090</name>
</gene>
<accession>A0A5C7ELL0</accession>
<feature type="transmembrane region" description="Helical" evidence="8">
    <location>
        <begin position="46"/>
        <end position="73"/>
    </location>
</feature>
<dbReference type="InParanoid" id="A0A5C7ELL0"/>
<keyword evidence="6 8" id="KW-1133">Transmembrane helix</keyword>
<dbReference type="PANTHER" id="PTHR31611">
    <property type="entry name" value="HIGH-AFFINITY NICKEL TRANSPORT PROTEIN NIC1"/>
    <property type="match status" value="1"/>
</dbReference>
<evidence type="ECO:0000256" key="2">
    <source>
        <dbReference type="ARBA" id="ARBA00010892"/>
    </source>
</evidence>
<feature type="transmembrane region" description="Helical" evidence="8">
    <location>
        <begin position="242"/>
        <end position="260"/>
    </location>
</feature>
<proteinExistence type="inferred from homology"/>
<evidence type="ECO:0000313" key="9">
    <source>
        <dbReference type="EMBL" id="TXF12426.1"/>
    </source>
</evidence>
<reference evidence="9 10" key="1">
    <citation type="submission" date="2019-08" db="EMBL/GenBank/DDBJ databases">
        <title>Pelomicrobium methylotrophicum gen. nov., sp. nov. a moderately thermophilic, facultatively anaerobic, lithoautotrophic and methylotrophic bacterium isolated from a terrestrial mud volcano.</title>
        <authorList>
            <person name="Slobodkina G.B."/>
            <person name="Merkel A.Y."/>
            <person name="Slobodkin A.I."/>
        </authorList>
    </citation>
    <scope>NUCLEOTIDE SEQUENCE [LARGE SCALE GENOMIC DNA]</scope>
    <source>
        <strain evidence="9 10">SM250</strain>
    </source>
</reference>
<evidence type="ECO:0000256" key="7">
    <source>
        <dbReference type="ARBA" id="ARBA00023136"/>
    </source>
</evidence>
<dbReference type="GO" id="GO:0012505">
    <property type="term" value="C:endomembrane system"/>
    <property type="evidence" value="ECO:0007669"/>
    <property type="project" value="UniProtKB-SubCell"/>
</dbReference>
<protein>
    <recommendedName>
        <fullName evidence="8">Nickel/cobalt efflux system</fullName>
    </recommendedName>
</protein>
<name>A0A5C7ELL0_9PROT</name>
<keyword evidence="3 8" id="KW-0813">Transport</keyword>
<feature type="transmembrane region" description="Helical" evidence="8">
    <location>
        <begin position="167"/>
        <end position="187"/>
    </location>
</feature>
<feature type="transmembrane region" description="Helical" evidence="8">
    <location>
        <begin position="208"/>
        <end position="230"/>
    </location>
</feature>
<comment type="subcellular location">
    <subcellularLocation>
        <location evidence="8">Cell membrane</location>
        <topology evidence="8">Multi-pass membrane protein</topology>
    </subcellularLocation>
    <subcellularLocation>
        <location evidence="1">Endomembrane system</location>
        <topology evidence="1">Multi-pass membrane protein</topology>
    </subcellularLocation>
</comment>
<comment type="caution">
    <text evidence="9">The sequence shown here is derived from an EMBL/GenBank/DDBJ whole genome shotgun (WGS) entry which is preliminary data.</text>
</comment>
<dbReference type="OrthoDB" id="9776706at2"/>
<dbReference type="GO" id="GO:0005886">
    <property type="term" value="C:plasma membrane"/>
    <property type="evidence" value="ECO:0007669"/>
    <property type="project" value="UniProtKB-SubCell"/>
</dbReference>
<dbReference type="EMBL" id="VPFL01000006">
    <property type="protein sequence ID" value="TXF12426.1"/>
    <property type="molecule type" value="Genomic_DNA"/>
</dbReference>
<evidence type="ECO:0000256" key="1">
    <source>
        <dbReference type="ARBA" id="ARBA00004127"/>
    </source>
</evidence>
<evidence type="ECO:0000256" key="4">
    <source>
        <dbReference type="ARBA" id="ARBA00022596"/>
    </source>
</evidence>
<keyword evidence="4" id="KW-0533">Nickel</keyword>
<feature type="transmembrane region" description="Helical" evidence="8">
    <location>
        <begin position="127"/>
        <end position="147"/>
    </location>
</feature>
<evidence type="ECO:0000256" key="3">
    <source>
        <dbReference type="ARBA" id="ARBA00022448"/>
    </source>
</evidence>
<keyword evidence="10" id="KW-1185">Reference proteome</keyword>
<organism evidence="9 10">
    <name type="scientific">Pelomicrobium methylotrophicum</name>
    <dbReference type="NCBI Taxonomy" id="2602750"/>
    <lineage>
        <taxon>Bacteria</taxon>
        <taxon>Pseudomonadati</taxon>
        <taxon>Pseudomonadota</taxon>
        <taxon>Hydrogenophilia</taxon>
        <taxon>Hydrogenophilia incertae sedis</taxon>
        <taxon>Pelomicrobium</taxon>
    </lineage>
</organism>